<dbReference type="GO" id="GO:0043022">
    <property type="term" value="F:ribosome binding"/>
    <property type="evidence" value="ECO:0007669"/>
    <property type="project" value="InterPro"/>
</dbReference>
<protein>
    <submittedName>
        <fullName evidence="3">Guanine nucleotide binding protein beta subunit-like protein</fullName>
    </submittedName>
</protein>
<gene>
    <name evidence="3" type="ORF">RFI_23975</name>
</gene>
<dbReference type="InterPro" id="IPR015943">
    <property type="entry name" value="WD40/YVTN_repeat-like_dom_sf"/>
</dbReference>
<dbReference type="OrthoDB" id="1679703at2759"/>
<dbReference type="InterPro" id="IPR001680">
    <property type="entry name" value="WD40_rpt"/>
</dbReference>
<dbReference type="GO" id="GO:0045182">
    <property type="term" value="F:translation regulator activity"/>
    <property type="evidence" value="ECO:0007669"/>
    <property type="project" value="InterPro"/>
</dbReference>
<dbReference type="PROSITE" id="PS50082">
    <property type="entry name" value="WD_REPEATS_2"/>
    <property type="match status" value="2"/>
</dbReference>
<feature type="repeat" description="WD" evidence="2">
    <location>
        <begin position="15"/>
        <end position="57"/>
    </location>
</feature>
<keyword evidence="2" id="KW-0853">WD repeat</keyword>
<accession>X6MIE8</accession>
<name>X6MIE8_RETFI</name>
<evidence type="ECO:0000256" key="2">
    <source>
        <dbReference type="PROSITE-ProRule" id="PRU00221"/>
    </source>
</evidence>
<evidence type="ECO:0000313" key="3">
    <source>
        <dbReference type="EMBL" id="ETO13401.1"/>
    </source>
</evidence>
<evidence type="ECO:0000256" key="1">
    <source>
        <dbReference type="ARBA" id="ARBA00007253"/>
    </source>
</evidence>
<reference evidence="3 4" key="1">
    <citation type="journal article" date="2013" name="Curr. Biol.">
        <title>The Genome of the Foraminiferan Reticulomyxa filosa.</title>
        <authorList>
            <person name="Glockner G."/>
            <person name="Hulsmann N."/>
            <person name="Schleicher M."/>
            <person name="Noegel A.A."/>
            <person name="Eichinger L."/>
            <person name="Gallinger C."/>
            <person name="Pawlowski J."/>
            <person name="Sierra R."/>
            <person name="Euteneuer U."/>
            <person name="Pillet L."/>
            <person name="Moustafa A."/>
            <person name="Platzer M."/>
            <person name="Groth M."/>
            <person name="Szafranski K."/>
            <person name="Schliwa M."/>
        </authorList>
    </citation>
    <scope>NUCLEOTIDE SEQUENCE [LARGE SCALE GENOMIC DNA]</scope>
</reference>
<dbReference type="InterPro" id="IPR036322">
    <property type="entry name" value="WD40_repeat_dom_sf"/>
</dbReference>
<dbReference type="InterPro" id="IPR045223">
    <property type="entry name" value="RACK1-like"/>
</dbReference>
<dbReference type="EMBL" id="ASPP01020633">
    <property type="protein sequence ID" value="ETO13401.1"/>
    <property type="molecule type" value="Genomic_DNA"/>
</dbReference>
<sequence>MAHEEGESIENQGILAGHTDWVTSIAAATDDSNIIITGSRDKTIGVWKLSREGKQRRSQIEGKLIKRLTGHNHIVSAVDISADGQHALSSSWDGTLRLEFG</sequence>
<dbReference type="SUPFAM" id="SSF50978">
    <property type="entry name" value="WD40 repeat-like"/>
    <property type="match status" value="1"/>
</dbReference>
<feature type="repeat" description="WD" evidence="2">
    <location>
        <begin position="68"/>
        <end position="98"/>
    </location>
</feature>
<dbReference type="Pfam" id="PF00400">
    <property type="entry name" value="WD40"/>
    <property type="match status" value="2"/>
</dbReference>
<evidence type="ECO:0000313" key="4">
    <source>
        <dbReference type="Proteomes" id="UP000023152"/>
    </source>
</evidence>
<dbReference type="PANTHER" id="PTHR19868">
    <property type="entry name" value="RECEPTOR FOR ACTIVATED PROTEIN KINASE C RACK1"/>
    <property type="match status" value="1"/>
</dbReference>
<dbReference type="Gene3D" id="2.130.10.10">
    <property type="entry name" value="YVTN repeat-like/Quinoprotein amine dehydrogenase"/>
    <property type="match status" value="1"/>
</dbReference>
<keyword evidence="4" id="KW-1185">Reference proteome</keyword>
<dbReference type="PROSITE" id="PS50294">
    <property type="entry name" value="WD_REPEATS_REGION"/>
    <property type="match status" value="1"/>
</dbReference>
<organism evidence="3 4">
    <name type="scientific">Reticulomyxa filosa</name>
    <dbReference type="NCBI Taxonomy" id="46433"/>
    <lineage>
        <taxon>Eukaryota</taxon>
        <taxon>Sar</taxon>
        <taxon>Rhizaria</taxon>
        <taxon>Retaria</taxon>
        <taxon>Foraminifera</taxon>
        <taxon>Monothalamids</taxon>
        <taxon>Reticulomyxidae</taxon>
        <taxon>Reticulomyxa</taxon>
    </lineage>
</organism>
<dbReference type="SMART" id="SM00320">
    <property type="entry name" value="WD40"/>
    <property type="match status" value="2"/>
</dbReference>
<dbReference type="Proteomes" id="UP000023152">
    <property type="component" value="Unassembled WGS sequence"/>
</dbReference>
<comment type="similarity">
    <text evidence="1">Belongs to the WD repeat G protein beta family. Ribosomal protein RACK1 subfamily.</text>
</comment>
<dbReference type="AlphaFoldDB" id="X6MIE8"/>
<comment type="caution">
    <text evidence="3">The sequence shown here is derived from an EMBL/GenBank/DDBJ whole genome shotgun (WGS) entry which is preliminary data.</text>
</comment>
<proteinExistence type="inferred from homology"/>